<dbReference type="Proteomes" id="UP001056120">
    <property type="component" value="Linkage Group LG28"/>
</dbReference>
<dbReference type="EMBL" id="CM042045">
    <property type="protein sequence ID" value="KAI3683696.1"/>
    <property type="molecule type" value="Genomic_DNA"/>
</dbReference>
<accession>A0ACB8YER6</accession>
<reference evidence="2" key="1">
    <citation type="journal article" date="2022" name="Mol. Ecol. Resour.">
        <title>The genomes of chicory, endive, great burdock and yacon provide insights into Asteraceae palaeo-polyploidization history and plant inulin production.</title>
        <authorList>
            <person name="Fan W."/>
            <person name="Wang S."/>
            <person name="Wang H."/>
            <person name="Wang A."/>
            <person name="Jiang F."/>
            <person name="Liu H."/>
            <person name="Zhao H."/>
            <person name="Xu D."/>
            <person name="Zhang Y."/>
        </authorList>
    </citation>
    <scope>NUCLEOTIDE SEQUENCE [LARGE SCALE GENOMIC DNA]</scope>
    <source>
        <strain evidence="2">cv. Yunnan</strain>
    </source>
</reference>
<comment type="caution">
    <text evidence="1">The sequence shown here is derived from an EMBL/GenBank/DDBJ whole genome shotgun (WGS) entry which is preliminary data.</text>
</comment>
<evidence type="ECO:0000313" key="2">
    <source>
        <dbReference type="Proteomes" id="UP001056120"/>
    </source>
</evidence>
<evidence type="ECO:0000313" key="1">
    <source>
        <dbReference type="EMBL" id="KAI3683696.1"/>
    </source>
</evidence>
<protein>
    <submittedName>
        <fullName evidence="1">Uncharacterized protein</fullName>
    </submittedName>
</protein>
<name>A0ACB8YER6_9ASTR</name>
<proteinExistence type="predicted"/>
<keyword evidence="2" id="KW-1185">Reference proteome</keyword>
<reference evidence="1 2" key="2">
    <citation type="journal article" date="2022" name="Mol. Ecol. Resour.">
        <title>The genomes of chicory, endive, great burdock and yacon provide insights into Asteraceae paleo-polyploidization history and plant inulin production.</title>
        <authorList>
            <person name="Fan W."/>
            <person name="Wang S."/>
            <person name="Wang H."/>
            <person name="Wang A."/>
            <person name="Jiang F."/>
            <person name="Liu H."/>
            <person name="Zhao H."/>
            <person name="Xu D."/>
            <person name="Zhang Y."/>
        </authorList>
    </citation>
    <scope>NUCLEOTIDE SEQUENCE [LARGE SCALE GENOMIC DNA]</scope>
    <source>
        <strain evidence="2">cv. Yunnan</strain>
        <tissue evidence="1">Leaves</tissue>
    </source>
</reference>
<gene>
    <name evidence="1" type="ORF">L1987_84209</name>
</gene>
<sequence>MSNTHTSTTTHRYHNKYHHDSSKKTLKEMPHKLHDTPPYSDIFFNGNGFERYSNQPQTNTRVANYHGHKHKYGFVKKEEDIDAQATNFIESRHKMFELSKTMSMMGG</sequence>
<organism evidence="1 2">
    <name type="scientific">Smallanthus sonchifolius</name>
    <dbReference type="NCBI Taxonomy" id="185202"/>
    <lineage>
        <taxon>Eukaryota</taxon>
        <taxon>Viridiplantae</taxon>
        <taxon>Streptophyta</taxon>
        <taxon>Embryophyta</taxon>
        <taxon>Tracheophyta</taxon>
        <taxon>Spermatophyta</taxon>
        <taxon>Magnoliopsida</taxon>
        <taxon>eudicotyledons</taxon>
        <taxon>Gunneridae</taxon>
        <taxon>Pentapetalae</taxon>
        <taxon>asterids</taxon>
        <taxon>campanulids</taxon>
        <taxon>Asterales</taxon>
        <taxon>Asteraceae</taxon>
        <taxon>Asteroideae</taxon>
        <taxon>Heliantheae alliance</taxon>
        <taxon>Millerieae</taxon>
        <taxon>Smallanthus</taxon>
    </lineage>
</organism>